<dbReference type="GeneID" id="68115800"/>
<evidence type="ECO:0000259" key="1">
    <source>
        <dbReference type="PROSITE" id="PS50195"/>
    </source>
</evidence>
<dbReference type="VEuPathDB" id="AmoebaDB:NfTy_092310"/>
<proteinExistence type="predicted"/>
<gene>
    <name evidence="2" type="ORF">FDP41_008582</name>
</gene>
<name>A0A6A5BH63_NAEFO</name>
<evidence type="ECO:0000313" key="3">
    <source>
        <dbReference type="Proteomes" id="UP000444721"/>
    </source>
</evidence>
<protein>
    <recommendedName>
        <fullName evidence="1">PX domain-containing protein</fullName>
    </recommendedName>
</protein>
<dbReference type="RefSeq" id="XP_044558088.1">
    <property type="nucleotide sequence ID" value="XM_044712451.1"/>
</dbReference>
<dbReference type="AlphaFoldDB" id="A0A6A5BH63"/>
<dbReference type="OrthoDB" id="152194at2759"/>
<organism evidence="2 3">
    <name type="scientific">Naegleria fowleri</name>
    <name type="common">Brain eating amoeba</name>
    <dbReference type="NCBI Taxonomy" id="5763"/>
    <lineage>
        <taxon>Eukaryota</taxon>
        <taxon>Discoba</taxon>
        <taxon>Heterolobosea</taxon>
        <taxon>Tetramitia</taxon>
        <taxon>Eutetramitia</taxon>
        <taxon>Vahlkampfiidae</taxon>
        <taxon>Naegleria</taxon>
    </lineage>
</organism>
<dbReference type="PROSITE" id="PS50195">
    <property type="entry name" value="PX"/>
    <property type="match status" value="1"/>
</dbReference>
<accession>A0A6A5BH63</accession>
<evidence type="ECO:0000313" key="2">
    <source>
        <dbReference type="EMBL" id="KAF0973375.1"/>
    </source>
</evidence>
<sequence>MSSHTLSFSIIVDGYNVVTTKDKHATVMYDLTFIVKNPIPLSSSCSTNTAISTHNNQQILISMTVGKRYSELRELFKNLTSILNSHAHQHHSTLNSSTAATTTSSMSTTLAQEFKFDFPPKLLFGNTNPEIIEKRKVELQHFFDQVTMQLVLENRTEGVSGEMYKTVLQFFQVQNTHYI</sequence>
<dbReference type="OMA" id="FEINETH"/>
<dbReference type="Proteomes" id="UP000444721">
    <property type="component" value="Unassembled WGS sequence"/>
</dbReference>
<dbReference type="InterPro" id="IPR036871">
    <property type="entry name" value="PX_dom_sf"/>
</dbReference>
<dbReference type="InterPro" id="IPR001683">
    <property type="entry name" value="PX_dom"/>
</dbReference>
<dbReference type="SUPFAM" id="SSF64268">
    <property type="entry name" value="PX domain"/>
    <property type="match status" value="1"/>
</dbReference>
<dbReference type="VEuPathDB" id="AmoebaDB:NF0072720"/>
<keyword evidence="3" id="KW-1185">Reference proteome</keyword>
<comment type="caution">
    <text evidence="2">The sequence shown here is derived from an EMBL/GenBank/DDBJ whole genome shotgun (WGS) entry which is preliminary data.</text>
</comment>
<dbReference type="GO" id="GO:0035091">
    <property type="term" value="F:phosphatidylinositol binding"/>
    <property type="evidence" value="ECO:0007669"/>
    <property type="project" value="InterPro"/>
</dbReference>
<reference evidence="2 3" key="1">
    <citation type="journal article" date="2019" name="Sci. Rep.">
        <title>Nanopore sequencing improves the draft genome of the human pathogenic amoeba Naegleria fowleri.</title>
        <authorList>
            <person name="Liechti N."/>
            <person name="Schurch N."/>
            <person name="Bruggmann R."/>
            <person name="Wittwer M."/>
        </authorList>
    </citation>
    <scope>NUCLEOTIDE SEQUENCE [LARGE SCALE GENOMIC DNA]</scope>
    <source>
        <strain evidence="2 3">ATCC 30894</strain>
    </source>
</reference>
<dbReference type="Gene3D" id="3.30.1520.10">
    <property type="entry name" value="Phox-like domain"/>
    <property type="match status" value="1"/>
</dbReference>
<dbReference type="VEuPathDB" id="AmoebaDB:FDP41_008582"/>
<dbReference type="EMBL" id="VFQX01000061">
    <property type="protein sequence ID" value="KAF0973375.1"/>
    <property type="molecule type" value="Genomic_DNA"/>
</dbReference>
<feature type="domain" description="PX" evidence="1">
    <location>
        <begin position="1"/>
        <end position="179"/>
    </location>
</feature>